<dbReference type="CDD" id="cd12108">
    <property type="entry name" value="Hr-like"/>
    <property type="match status" value="1"/>
</dbReference>
<name>A0A1G7M8A4_9BRAD</name>
<dbReference type="AlphaFoldDB" id="A0A1G7M8A4"/>
<dbReference type="Gene3D" id="1.20.120.520">
    <property type="entry name" value="nmb1532 protein domain like"/>
    <property type="match status" value="1"/>
</dbReference>
<evidence type="ECO:0000313" key="2">
    <source>
        <dbReference type="EMBL" id="SDF57430.1"/>
    </source>
</evidence>
<organism evidence="2 3">
    <name type="scientific">Bradyrhizobium brasilense</name>
    <dbReference type="NCBI Taxonomy" id="1419277"/>
    <lineage>
        <taxon>Bacteria</taxon>
        <taxon>Pseudomonadati</taxon>
        <taxon>Pseudomonadota</taxon>
        <taxon>Alphaproteobacteria</taxon>
        <taxon>Hyphomicrobiales</taxon>
        <taxon>Nitrobacteraceae</taxon>
        <taxon>Bradyrhizobium</taxon>
    </lineage>
</organism>
<evidence type="ECO:0000313" key="3">
    <source>
        <dbReference type="Proteomes" id="UP000199245"/>
    </source>
</evidence>
<dbReference type="PANTHER" id="PTHR39966">
    <property type="entry name" value="BLL2471 PROTEIN-RELATED"/>
    <property type="match status" value="1"/>
</dbReference>
<dbReference type="Pfam" id="PF01814">
    <property type="entry name" value="Hemerythrin"/>
    <property type="match status" value="1"/>
</dbReference>
<proteinExistence type="predicted"/>
<feature type="domain" description="Hemerythrin-like" evidence="1">
    <location>
        <begin position="2"/>
        <end position="136"/>
    </location>
</feature>
<dbReference type="RefSeq" id="WP_092089879.1">
    <property type="nucleotide sequence ID" value="NZ_FMZW01000061.1"/>
</dbReference>
<dbReference type="PANTHER" id="PTHR39966:SF1">
    <property type="entry name" value="HEMERYTHRIN-LIKE DOMAIN-CONTAINING PROTEIN"/>
    <property type="match status" value="1"/>
</dbReference>
<sequence length="232" mass="26932">MIIDLLLREHRNIDLLLVALQRELEIFEHGIRPDYEVIRAIISYFEVYPEVYHHPQEDLIFSKLRTRDPDAAAIVGDLAHEHREVIDRLHHFAQAIDGILADRELVRQDVSNIVRDFILRERHHMMWEERDFFPAAVKALSAEDWTEIASARTNDGDPLFSKTAEATSDALRAHILELEQEAEAERSSVAFSSAIIARQSSWEARDNQDGESVSRRGDDCRDDCRAQEFCWR</sequence>
<dbReference type="EMBL" id="FMZW01000061">
    <property type="protein sequence ID" value="SDF57430.1"/>
    <property type="molecule type" value="Genomic_DNA"/>
</dbReference>
<dbReference type="GO" id="GO:0005886">
    <property type="term" value="C:plasma membrane"/>
    <property type="evidence" value="ECO:0007669"/>
    <property type="project" value="TreeGrafter"/>
</dbReference>
<evidence type="ECO:0000259" key="1">
    <source>
        <dbReference type="Pfam" id="PF01814"/>
    </source>
</evidence>
<protein>
    <submittedName>
        <fullName evidence="2">Hemerythrin-like domain-containing protein</fullName>
    </submittedName>
</protein>
<accession>A0A1G7M8A4</accession>
<dbReference type="InterPro" id="IPR012312">
    <property type="entry name" value="Hemerythrin-like"/>
</dbReference>
<gene>
    <name evidence="2" type="ORF">SAMN05216337_106141</name>
</gene>
<reference evidence="2 3" key="1">
    <citation type="submission" date="2016-10" db="EMBL/GenBank/DDBJ databases">
        <authorList>
            <person name="de Groot N.N."/>
        </authorList>
    </citation>
    <scope>NUCLEOTIDE SEQUENCE [LARGE SCALE GENOMIC DNA]</scope>
    <source>
        <strain evidence="2 3">R5</strain>
    </source>
</reference>
<dbReference type="Proteomes" id="UP000199245">
    <property type="component" value="Unassembled WGS sequence"/>
</dbReference>